<feature type="transmembrane region" description="Helical" evidence="4">
    <location>
        <begin position="64"/>
        <end position="85"/>
    </location>
</feature>
<reference evidence="5 6" key="1">
    <citation type="submission" date="2018-06" db="EMBL/GenBank/DDBJ databases">
        <title>Genomic Encyclopedia of Type Strains, Phase IV (KMG-IV): sequencing the most valuable type-strain genomes for metagenomic binning, comparative biology and taxonomic classification.</title>
        <authorList>
            <person name="Goeker M."/>
        </authorList>
    </citation>
    <scope>NUCLEOTIDE SEQUENCE [LARGE SCALE GENOMIC DNA]</scope>
    <source>
        <strain evidence="5 6">DSM 45521</strain>
    </source>
</reference>
<name>A0A318RIW8_WILLI</name>
<evidence type="ECO:0000256" key="2">
    <source>
        <dbReference type="ARBA" id="ARBA00023136"/>
    </source>
</evidence>
<evidence type="ECO:0000313" key="6">
    <source>
        <dbReference type="Proteomes" id="UP000247591"/>
    </source>
</evidence>
<keyword evidence="2 4" id="KW-0472">Membrane</keyword>
<evidence type="ECO:0008006" key="7">
    <source>
        <dbReference type="Google" id="ProtNLM"/>
    </source>
</evidence>
<comment type="caution">
    <text evidence="5">The sequence shown here is derived from an EMBL/GenBank/DDBJ whole genome shotgun (WGS) entry which is preliminary data.</text>
</comment>
<dbReference type="PANTHER" id="PTHR37042:SF4">
    <property type="entry name" value="OUTER MEMBRANE PROTEIN RV1973"/>
    <property type="match status" value="1"/>
</dbReference>
<evidence type="ECO:0000256" key="1">
    <source>
        <dbReference type="ARBA" id="ARBA00004370"/>
    </source>
</evidence>
<feature type="compositionally biased region" description="Polar residues" evidence="3">
    <location>
        <begin position="1"/>
        <end position="10"/>
    </location>
</feature>
<comment type="subcellular location">
    <subcellularLocation>
        <location evidence="1">Membrane</location>
    </subcellularLocation>
</comment>
<protein>
    <recommendedName>
        <fullName evidence="7">Mce-associated membrane protein</fullName>
    </recommendedName>
</protein>
<evidence type="ECO:0000256" key="3">
    <source>
        <dbReference type="SAM" id="MobiDB-lite"/>
    </source>
</evidence>
<sequence>MSKSSGTATVTPEERWTLMGDDVPEVGEERDISTPDTEAAPVEETVVEDPPSTRWWTGTRARRGAVLLLALVAVAAIVCAAVMGWKLQQQNSIDDAADQAEQAARAYAVALTSVSSDNLDQNFADVLGGATGEFKDMYSQSSGQLRQLLVDNKATAQGTVIDSGIKSASPSKVEVLLFVDQTVTNTATPDPRVDRSRVVMTMEKIDGRWLAAKVDLP</sequence>
<keyword evidence="4" id="KW-1133">Transmembrane helix</keyword>
<evidence type="ECO:0000256" key="4">
    <source>
        <dbReference type="SAM" id="Phobius"/>
    </source>
</evidence>
<dbReference type="PANTHER" id="PTHR37042">
    <property type="entry name" value="OUTER MEMBRANE PROTEIN RV1973"/>
    <property type="match status" value="1"/>
</dbReference>
<dbReference type="AlphaFoldDB" id="A0A318RIW8"/>
<proteinExistence type="predicted"/>
<keyword evidence="6" id="KW-1185">Reference proteome</keyword>
<gene>
    <name evidence="5" type="ORF">DFR67_10837</name>
</gene>
<dbReference type="Proteomes" id="UP000247591">
    <property type="component" value="Unassembled WGS sequence"/>
</dbReference>
<accession>A0A318RIW8</accession>
<dbReference type="GO" id="GO:0016020">
    <property type="term" value="C:membrane"/>
    <property type="evidence" value="ECO:0007669"/>
    <property type="project" value="UniProtKB-SubCell"/>
</dbReference>
<keyword evidence="4" id="KW-0812">Transmembrane</keyword>
<organism evidence="5 6">
    <name type="scientific">Williamsia limnetica</name>
    <dbReference type="NCBI Taxonomy" id="882452"/>
    <lineage>
        <taxon>Bacteria</taxon>
        <taxon>Bacillati</taxon>
        <taxon>Actinomycetota</taxon>
        <taxon>Actinomycetes</taxon>
        <taxon>Mycobacteriales</taxon>
        <taxon>Nocardiaceae</taxon>
        <taxon>Williamsia</taxon>
    </lineage>
</organism>
<dbReference type="EMBL" id="QJSP01000008">
    <property type="protein sequence ID" value="PYE16286.1"/>
    <property type="molecule type" value="Genomic_DNA"/>
</dbReference>
<evidence type="ECO:0000313" key="5">
    <source>
        <dbReference type="EMBL" id="PYE16286.1"/>
    </source>
</evidence>
<feature type="region of interest" description="Disordered" evidence="3">
    <location>
        <begin position="1"/>
        <end position="40"/>
    </location>
</feature>